<feature type="transmembrane region" description="Helical" evidence="8">
    <location>
        <begin position="95"/>
        <end position="116"/>
    </location>
</feature>
<feature type="transmembrane region" description="Helical" evidence="8">
    <location>
        <begin position="204"/>
        <end position="222"/>
    </location>
</feature>
<comment type="similarity">
    <text evidence="2">Belongs to the binding-protein-dependent transport system permease family. FecCD subfamily.</text>
</comment>
<dbReference type="RefSeq" id="WP_159902478.1">
    <property type="nucleotide sequence ID" value="NZ_BAABFX010000028.1"/>
</dbReference>
<dbReference type="InterPro" id="IPR037294">
    <property type="entry name" value="ABC_BtuC-like"/>
</dbReference>
<feature type="transmembrane region" description="Helical" evidence="8">
    <location>
        <begin position="41"/>
        <end position="61"/>
    </location>
</feature>
<feature type="transmembrane region" description="Helical" evidence="8">
    <location>
        <begin position="308"/>
        <end position="328"/>
    </location>
</feature>
<keyword evidence="3" id="KW-0813">Transport</keyword>
<dbReference type="Proteomes" id="UP001500390">
    <property type="component" value="Unassembled WGS sequence"/>
</dbReference>
<evidence type="ECO:0000313" key="9">
    <source>
        <dbReference type="EMBL" id="GAA4397634.1"/>
    </source>
</evidence>
<sequence length="364" mass="36169">MATFTASGTTASDAVASGTTASGDVARHLAAARRGPRRRRVLVVGALLLLLVTLVLVRALLGDYRVSFVDAIAIIGGEQIPGASFVLMESTLPRAVMAVLAGAAFGAAGSAFQVLLRNPLASPDVLGITLGASAGAVIAVVTFGVRGTPVTLAALAGAFGAAALILSQAGGRGGATGRMVLVGVALAAGLSAVVHWVLVRASIYQAQDALIWLSGSLNSVTWAEIARLLVLDAVLIPLLLVLGSALPVLRLGDDLAAGLGVRVGPLRVGVTLIVVALVASATAVVGPIAFVGFLAGPIARRLVPGRPAIGIGALVGAVVVVAADYAAACAIPGTALPVGVVTGLLGAPVLLWMLRSRTTSPEGR</sequence>
<keyword evidence="4" id="KW-1003">Cell membrane</keyword>
<feature type="transmembrane region" description="Helical" evidence="8">
    <location>
        <begin position="269"/>
        <end position="296"/>
    </location>
</feature>
<dbReference type="InterPro" id="IPR000522">
    <property type="entry name" value="ABC_transptr_permease_BtuC"/>
</dbReference>
<dbReference type="CDD" id="cd06550">
    <property type="entry name" value="TM_ABC_iron-siderophores_like"/>
    <property type="match status" value="1"/>
</dbReference>
<name>A0ABP8JXQ4_9MICO</name>
<dbReference type="PANTHER" id="PTHR30472:SF24">
    <property type="entry name" value="FERRIC ENTEROBACTIN TRANSPORT SYSTEM PERMEASE PROTEIN FEPG"/>
    <property type="match status" value="1"/>
</dbReference>
<comment type="subcellular location">
    <subcellularLocation>
        <location evidence="1">Cell membrane</location>
        <topology evidence="1">Multi-pass membrane protein</topology>
    </subcellularLocation>
</comment>
<evidence type="ECO:0000256" key="5">
    <source>
        <dbReference type="ARBA" id="ARBA00022692"/>
    </source>
</evidence>
<evidence type="ECO:0000256" key="4">
    <source>
        <dbReference type="ARBA" id="ARBA00022475"/>
    </source>
</evidence>
<evidence type="ECO:0000256" key="7">
    <source>
        <dbReference type="ARBA" id="ARBA00023136"/>
    </source>
</evidence>
<organism evidence="9 10">
    <name type="scientific">Ornithinibacter aureus</name>
    <dbReference type="NCBI Taxonomy" id="622664"/>
    <lineage>
        <taxon>Bacteria</taxon>
        <taxon>Bacillati</taxon>
        <taxon>Actinomycetota</taxon>
        <taxon>Actinomycetes</taxon>
        <taxon>Micrococcales</taxon>
        <taxon>Intrasporangiaceae</taxon>
        <taxon>Ornithinibacter</taxon>
    </lineage>
</organism>
<protein>
    <submittedName>
        <fullName evidence="9">Iron ABC transporter permease</fullName>
    </submittedName>
</protein>
<evidence type="ECO:0000256" key="2">
    <source>
        <dbReference type="ARBA" id="ARBA00007935"/>
    </source>
</evidence>
<accession>A0ABP8JXQ4</accession>
<keyword evidence="10" id="KW-1185">Reference proteome</keyword>
<comment type="caution">
    <text evidence="9">The sequence shown here is derived from an EMBL/GenBank/DDBJ whole genome shotgun (WGS) entry which is preliminary data.</text>
</comment>
<dbReference type="EMBL" id="BAABFX010000028">
    <property type="protein sequence ID" value="GAA4397634.1"/>
    <property type="molecule type" value="Genomic_DNA"/>
</dbReference>
<evidence type="ECO:0000256" key="1">
    <source>
        <dbReference type="ARBA" id="ARBA00004651"/>
    </source>
</evidence>
<feature type="transmembrane region" description="Helical" evidence="8">
    <location>
        <begin position="125"/>
        <end position="144"/>
    </location>
</feature>
<evidence type="ECO:0000256" key="3">
    <source>
        <dbReference type="ARBA" id="ARBA00022448"/>
    </source>
</evidence>
<evidence type="ECO:0000313" key="10">
    <source>
        <dbReference type="Proteomes" id="UP001500390"/>
    </source>
</evidence>
<gene>
    <name evidence="9" type="ORF">GCM10023153_21760</name>
</gene>
<feature type="transmembrane region" description="Helical" evidence="8">
    <location>
        <begin position="334"/>
        <end position="354"/>
    </location>
</feature>
<feature type="transmembrane region" description="Helical" evidence="8">
    <location>
        <begin position="150"/>
        <end position="167"/>
    </location>
</feature>
<proteinExistence type="inferred from homology"/>
<feature type="transmembrane region" description="Helical" evidence="8">
    <location>
        <begin position="229"/>
        <end position="249"/>
    </location>
</feature>
<feature type="transmembrane region" description="Helical" evidence="8">
    <location>
        <begin position="179"/>
        <end position="198"/>
    </location>
</feature>
<dbReference type="Pfam" id="PF01032">
    <property type="entry name" value="FecCD"/>
    <property type="match status" value="1"/>
</dbReference>
<evidence type="ECO:0000256" key="6">
    <source>
        <dbReference type="ARBA" id="ARBA00022989"/>
    </source>
</evidence>
<evidence type="ECO:0000256" key="8">
    <source>
        <dbReference type="SAM" id="Phobius"/>
    </source>
</evidence>
<keyword evidence="5 8" id="KW-0812">Transmembrane</keyword>
<dbReference type="SUPFAM" id="SSF81345">
    <property type="entry name" value="ABC transporter involved in vitamin B12 uptake, BtuC"/>
    <property type="match status" value="1"/>
</dbReference>
<dbReference type="Gene3D" id="1.10.3470.10">
    <property type="entry name" value="ABC transporter involved in vitamin B12 uptake, BtuC"/>
    <property type="match status" value="1"/>
</dbReference>
<keyword evidence="6 8" id="KW-1133">Transmembrane helix</keyword>
<dbReference type="PANTHER" id="PTHR30472">
    <property type="entry name" value="FERRIC ENTEROBACTIN TRANSPORT SYSTEM PERMEASE PROTEIN"/>
    <property type="match status" value="1"/>
</dbReference>
<keyword evidence="7 8" id="KW-0472">Membrane</keyword>
<reference evidence="10" key="1">
    <citation type="journal article" date="2019" name="Int. J. Syst. Evol. Microbiol.">
        <title>The Global Catalogue of Microorganisms (GCM) 10K type strain sequencing project: providing services to taxonomists for standard genome sequencing and annotation.</title>
        <authorList>
            <consortium name="The Broad Institute Genomics Platform"/>
            <consortium name="The Broad Institute Genome Sequencing Center for Infectious Disease"/>
            <person name="Wu L."/>
            <person name="Ma J."/>
        </authorList>
    </citation>
    <scope>NUCLEOTIDE SEQUENCE [LARGE SCALE GENOMIC DNA]</scope>
    <source>
        <strain evidence="10">JCM 17738</strain>
    </source>
</reference>